<evidence type="ECO:0000256" key="13">
    <source>
        <dbReference type="RuleBase" id="RU362102"/>
    </source>
</evidence>
<dbReference type="EC" id="3.1.1.4" evidence="4 13"/>
<dbReference type="InterPro" id="IPR002642">
    <property type="entry name" value="LysoPLipase_cat_dom"/>
</dbReference>
<dbReference type="PROSITE" id="PS50004">
    <property type="entry name" value="C2"/>
    <property type="match status" value="1"/>
</dbReference>
<keyword evidence="8 13" id="KW-0106">Calcium</keyword>
<evidence type="ECO:0000256" key="2">
    <source>
        <dbReference type="ARBA" id="ARBA00004170"/>
    </source>
</evidence>
<dbReference type="GO" id="GO:0005509">
    <property type="term" value="F:calcium ion binding"/>
    <property type="evidence" value="ECO:0007669"/>
    <property type="project" value="InterPro"/>
</dbReference>
<sequence length="757" mass="87416">MKVCPMHLLSVRVIQAKNIKSRDLLTASDCYVRLWLPSASNEKLQTKTVKNSDDPVWNETFYFRIQSEVENVLELAVCDEDPLTKDDMQFTVLFNVARVKPGRTVQDYRGHKLFLLPLREGVGASTKSQAAGNRHCIPPLFLMLFPFQWYLKQLRTGLFCSEEKKRFFSLQKVSDKEDDNSNLSDTLTVPLKFLPVGHRVTVVLHVRNVKKLDVRLGYNLCPEEHMFLQKRKRVVANALKKVLHLERDLHEHEVPVIAVMATGGGLRAMSAMFGHLAALQKLNLLDCVTYITGASGSTWTLADLYEHADWSQKTLEGPLKAVKEQVTKCKLNVMSVEHLKYYHQELAERAKEGHISSFTALWSLVQEMFLHNEVCMILKYKLTDQRKALEHGQNPLPFYAVLNVKEEKFSTFKFREWTEFSPYEVSIPKYGASIPSEYFDSEFFMGRRVKKLAESRICYLEGLWTNIFTRNLLDGLYWSSNSNEFWERWAKDMVDIEKHSPEDDITVIEPPSCLAGKLYEMFQDIMTKRPLLGKSHNFLRGLQFHKDYAHQKDFTEWKDTVLDAFPNSLTPLQKALCLIDVGYFINTSGAALLKPERNVDVIISLDYGLGTAFKQLEMTYKYCKIQGIPFPKVELSKEDETNPKECYVFLDTEDPRAPVVIHFPLVNDTFKEFKEPGVKRCHTEMEEGNVNLENNCSPYYLIRLIYSSENFDKLVNLCKYNILNNKDLLLQAIRSAVERRRSSRIGNLPSYSAARYT</sequence>
<evidence type="ECO:0000256" key="1">
    <source>
        <dbReference type="ARBA" id="ARBA00001913"/>
    </source>
</evidence>
<accession>A0A8C7E9W2</accession>
<evidence type="ECO:0000256" key="9">
    <source>
        <dbReference type="ARBA" id="ARBA00022963"/>
    </source>
</evidence>
<name>A0A8C7E9W2_NOTPE</name>
<dbReference type="Gene3D" id="3.40.1090.10">
    <property type="entry name" value="Cytosolic phospholipase A2 catalytic domain"/>
    <property type="match status" value="1"/>
</dbReference>
<evidence type="ECO:0000259" key="15">
    <source>
        <dbReference type="PROSITE" id="PS51210"/>
    </source>
</evidence>
<dbReference type="PANTHER" id="PTHR10728:SF32">
    <property type="entry name" value="CYTOSOLIC PHOSPHOLIPASE A2 BETA"/>
    <property type="match status" value="1"/>
</dbReference>
<gene>
    <name evidence="16" type="primary">LOC112942489</name>
</gene>
<protein>
    <recommendedName>
        <fullName evidence="4 13">Phospholipase A2</fullName>
        <ecNumber evidence="4 13">3.1.1.4</ecNumber>
    </recommendedName>
</protein>
<dbReference type="GO" id="GO:0046475">
    <property type="term" value="P:glycerophospholipid catabolic process"/>
    <property type="evidence" value="ECO:0007669"/>
    <property type="project" value="TreeGrafter"/>
</dbReference>
<comment type="domain">
    <text evidence="13">The N-terminal C2 domain associates with lipid membranes upon calcium binding.</text>
</comment>
<evidence type="ECO:0000256" key="8">
    <source>
        <dbReference type="ARBA" id="ARBA00022837"/>
    </source>
</evidence>
<evidence type="ECO:0000256" key="4">
    <source>
        <dbReference type="ARBA" id="ARBA00013278"/>
    </source>
</evidence>
<feature type="domain" description="C2" evidence="14">
    <location>
        <begin position="1"/>
        <end position="109"/>
    </location>
</feature>
<evidence type="ECO:0000256" key="7">
    <source>
        <dbReference type="ARBA" id="ARBA00022801"/>
    </source>
</evidence>
<dbReference type="AlphaFoldDB" id="A0A8C7E9W2"/>
<evidence type="ECO:0000256" key="10">
    <source>
        <dbReference type="ARBA" id="ARBA00023098"/>
    </source>
</evidence>
<keyword evidence="10 12" id="KW-0443">Lipid metabolism</keyword>
<dbReference type="GO" id="GO:0047498">
    <property type="term" value="F:calcium-dependent phospholipase A2 activity"/>
    <property type="evidence" value="ECO:0007669"/>
    <property type="project" value="TreeGrafter"/>
</dbReference>
<dbReference type="GO" id="GO:0016020">
    <property type="term" value="C:membrane"/>
    <property type="evidence" value="ECO:0007669"/>
    <property type="project" value="UniProtKB-SubCell"/>
</dbReference>
<dbReference type="FunFam" id="3.40.1090.10:FF:000002">
    <property type="entry name" value="Phospholipase A2"/>
    <property type="match status" value="1"/>
</dbReference>
<keyword evidence="6 13" id="KW-0479">Metal-binding</keyword>
<dbReference type="InterPro" id="IPR000008">
    <property type="entry name" value="C2_dom"/>
</dbReference>
<organism evidence="16 17">
    <name type="scientific">Nothoprocta perdicaria</name>
    <name type="common">Chilean tinamou</name>
    <name type="synonym">Crypturus perdicarius</name>
    <dbReference type="NCBI Taxonomy" id="30464"/>
    <lineage>
        <taxon>Eukaryota</taxon>
        <taxon>Metazoa</taxon>
        <taxon>Chordata</taxon>
        <taxon>Craniata</taxon>
        <taxon>Vertebrata</taxon>
        <taxon>Euteleostomi</taxon>
        <taxon>Archelosauria</taxon>
        <taxon>Archosauria</taxon>
        <taxon>Dinosauria</taxon>
        <taxon>Saurischia</taxon>
        <taxon>Theropoda</taxon>
        <taxon>Coelurosauria</taxon>
        <taxon>Aves</taxon>
        <taxon>Palaeognathae</taxon>
        <taxon>Tinamiformes</taxon>
        <taxon>Tinamidae</taxon>
        <taxon>Nothoprocta</taxon>
    </lineage>
</organism>
<keyword evidence="9 12" id="KW-0442">Lipid degradation</keyword>
<dbReference type="Gene3D" id="2.60.40.150">
    <property type="entry name" value="C2 domain"/>
    <property type="match status" value="1"/>
</dbReference>
<dbReference type="SMART" id="SM00022">
    <property type="entry name" value="PLAc"/>
    <property type="match status" value="1"/>
</dbReference>
<evidence type="ECO:0000256" key="11">
    <source>
        <dbReference type="ARBA" id="ARBA00023136"/>
    </source>
</evidence>
<dbReference type="PROSITE" id="PS51210">
    <property type="entry name" value="PLA2C"/>
    <property type="match status" value="1"/>
</dbReference>
<keyword evidence="7 12" id="KW-0378">Hydrolase</keyword>
<dbReference type="FunFam" id="2.60.40.150:FF:000030">
    <property type="entry name" value="Phospholipase A2"/>
    <property type="match status" value="1"/>
</dbReference>
<keyword evidence="17" id="KW-1185">Reference proteome</keyword>
<dbReference type="Pfam" id="PF01735">
    <property type="entry name" value="PLA2_B"/>
    <property type="match status" value="1"/>
</dbReference>
<dbReference type="Pfam" id="PF00168">
    <property type="entry name" value="C2"/>
    <property type="match status" value="1"/>
</dbReference>
<feature type="domain" description="PLA2c" evidence="15">
    <location>
        <begin position="206"/>
        <end position="757"/>
    </location>
</feature>
<proteinExistence type="predicted"/>
<comment type="catalytic activity">
    <reaction evidence="13">
        <text>a 1,2-diacyl-sn-glycero-3-phosphocholine + H2O = a 1-acyl-sn-glycero-3-phosphocholine + a fatty acid + H(+)</text>
        <dbReference type="Rhea" id="RHEA:15801"/>
        <dbReference type="ChEBI" id="CHEBI:15377"/>
        <dbReference type="ChEBI" id="CHEBI:15378"/>
        <dbReference type="ChEBI" id="CHEBI:28868"/>
        <dbReference type="ChEBI" id="CHEBI:57643"/>
        <dbReference type="ChEBI" id="CHEBI:58168"/>
        <dbReference type="EC" id="3.1.1.4"/>
    </reaction>
</comment>
<dbReference type="GO" id="GO:0005829">
    <property type="term" value="C:cytosol"/>
    <property type="evidence" value="ECO:0007669"/>
    <property type="project" value="UniProtKB-SubCell"/>
</dbReference>
<comment type="subcellular location">
    <subcellularLocation>
        <location evidence="3">Cytoplasm</location>
        <location evidence="3">Cytosol</location>
    </subcellularLocation>
    <subcellularLocation>
        <location evidence="2">Membrane</location>
        <topology evidence="2">Peripheral membrane protein</topology>
    </subcellularLocation>
</comment>
<reference evidence="16" key="1">
    <citation type="submission" date="2025-08" db="UniProtKB">
        <authorList>
            <consortium name="Ensembl"/>
        </authorList>
    </citation>
    <scope>IDENTIFICATION</scope>
</reference>
<comment type="cofactor">
    <cofactor evidence="1">
        <name>Ca(2+)</name>
        <dbReference type="ChEBI" id="CHEBI:29108"/>
    </cofactor>
</comment>
<dbReference type="InterPro" id="IPR041847">
    <property type="entry name" value="C2_cPLA2"/>
</dbReference>
<dbReference type="InterPro" id="IPR016035">
    <property type="entry name" value="Acyl_Trfase/lysoPLipase"/>
</dbReference>
<dbReference type="CDD" id="cd04036">
    <property type="entry name" value="C2_cPLA2"/>
    <property type="match status" value="1"/>
</dbReference>
<keyword evidence="5 13" id="KW-0963">Cytoplasm</keyword>
<dbReference type="InterPro" id="IPR035892">
    <property type="entry name" value="C2_domain_sf"/>
</dbReference>
<dbReference type="Proteomes" id="UP000694420">
    <property type="component" value="Unplaced"/>
</dbReference>
<dbReference type="Ensembl" id="ENSNPET00000004423.1">
    <property type="protein sequence ID" value="ENSNPEP00000004324.1"/>
    <property type="gene ID" value="ENSNPEG00000003318.1"/>
</dbReference>
<evidence type="ECO:0000256" key="12">
    <source>
        <dbReference type="PROSITE-ProRule" id="PRU00555"/>
    </source>
</evidence>
<evidence type="ECO:0000313" key="16">
    <source>
        <dbReference type="Ensembl" id="ENSNPEP00000004324.1"/>
    </source>
</evidence>
<evidence type="ECO:0000256" key="5">
    <source>
        <dbReference type="ARBA" id="ARBA00022490"/>
    </source>
</evidence>
<evidence type="ECO:0000256" key="6">
    <source>
        <dbReference type="ARBA" id="ARBA00022723"/>
    </source>
</evidence>
<dbReference type="SUPFAM" id="SSF49562">
    <property type="entry name" value="C2 domain (Calcium/lipid-binding domain, CaLB)"/>
    <property type="match status" value="1"/>
</dbReference>
<evidence type="ECO:0000259" key="14">
    <source>
        <dbReference type="PROSITE" id="PS50004"/>
    </source>
</evidence>
<dbReference type="SMART" id="SM00239">
    <property type="entry name" value="C2"/>
    <property type="match status" value="1"/>
</dbReference>
<evidence type="ECO:0000256" key="3">
    <source>
        <dbReference type="ARBA" id="ARBA00004514"/>
    </source>
</evidence>
<evidence type="ECO:0000313" key="17">
    <source>
        <dbReference type="Proteomes" id="UP000694420"/>
    </source>
</evidence>
<dbReference type="GO" id="GO:0005544">
    <property type="term" value="F:calcium-dependent phospholipid binding"/>
    <property type="evidence" value="ECO:0007669"/>
    <property type="project" value="TreeGrafter"/>
</dbReference>
<reference evidence="16" key="2">
    <citation type="submission" date="2025-09" db="UniProtKB">
        <authorList>
            <consortium name="Ensembl"/>
        </authorList>
    </citation>
    <scope>IDENTIFICATION</scope>
</reference>
<keyword evidence="11" id="KW-0472">Membrane</keyword>
<dbReference type="PANTHER" id="PTHR10728">
    <property type="entry name" value="CYTOSOLIC PHOSPHOLIPASE A2"/>
    <property type="match status" value="1"/>
</dbReference>
<dbReference type="SUPFAM" id="SSF52151">
    <property type="entry name" value="FabD/lysophospholipase-like"/>
    <property type="match status" value="1"/>
</dbReference>